<keyword evidence="11" id="KW-0175">Coiled coil</keyword>
<keyword evidence="7 10" id="KW-0067">ATP-binding</keyword>
<dbReference type="GO" id="GO:0030707">
    <property type="term" value="P:follicle cell of egg chamber development"/>
    <property type="evidence" value="ECO:0007669"/>
    <property type="project" value="UniProtKB-ARBA"/>
</dbReference>
<comment type="caution">
    <text evidence="15">The sequence shown here is derived from an EMBL/GenBank/DDBJ whole genome shotgun (WGS) entry which is preliminary data.</text>
</comment>
<evidence type="ECO:0000313" key="15">
    <source>
        <dbReference type="EMBL" id="KMR03928.1"/>
    </source>
</evidence>
<keyword evidence="16" id="KW-1185">Reference proteome</keyword>
<dbReference type="GO" id="GO:0051239">
    <property type="term" value="P:regulation of multicellular organismal process"/>
    <property type="evidence" value="ECO:0007669"/>
    <property type="project" value="UniProtKB-ARBA"/>
</dbReference>
<evidence type="ECO:0000256" key="1">
    <source>
        <dbReference type="ARBA" id="ARBA00008874"/>
    </source>
</evidence>
<dbReference type="GO" id="GO:0007165">
    <property type="term" value="P:signal transduction"/>
    <property type="evidence" value="ECO:0007669"/>
    <property type="project" value="InterPro"/>
</dbReference>
<dbReference type="Gene3D" id="1.10.510.10">
    <property type="entry name" value="Transferase(Phosphotransferase) domain 1"/>
    <property type="match status" value="1"/>
</dbReference>
<dbReference type="PROSITE" id="PS00107">
    <property type="entry name" value="PROTEIN_KINASE_ATP"/>
    <property type="match status" value="1"/>
</dbReference>
<evidence type="ECO:0000256" key="7">
    <source>
        <dbReference type="ARBA" id="ARBA00022840"/>
    </source>
</evidence>
<dbReference type="OrthoDB" id="10038993at2759"/>
<dbReference type="Pfam" id="PF11629">
    <property type="entry name" value="Mst1_SARAH"/>
    <property type="match status" value="1"/>
</dbReference>
<accession>A0A0J7L993</accession>
<evidence type="ECO:0000313" key="16">
    <source>
        <dbReference type="Proteomes" id="UP000036403"/>
    </source>
</evidence>
<reference evidence="15 16" key="1">
    <citation type="submission" date="2015-04" db="EMBL/GenBank/DDBJ databases">
        <title>Lasius niger genome sequencing.</title>
        <authorList>
            <person name="Konorov E.A."/>
            <person name="Nikitin M.A."/>
            <person name="Kirill M.V."/>
            <person name="Chang P."/>
        </authorList>
    </citation>
    <scope>NUCLEOTIDE SEQUENCE [LARGE SCALE GENOMIC DNA]</scope>
    <source>
        <tissue evidence="15">Whole</tissue>
    </source>
</reference>
<feature type="coiled-coil region" evidence="11">
    <location>
        <begin position="603"/>
        <end position="777"/>
    </location>
</feature>
<dbReference type="Gene3D" id="1.10.287.4270">
    <property type="match status" value="1"/>
</dbReference>
<dbReference type="InterPro" id="IPR011524">
    <property type="entry name" value="SARAH_dom"/>
</dbReference>
<evidence type="ECO:0000256" key="9">
    <source>
        <dbReference type="ARBA" id="ARBA00048679"/>
    </source>
</evidence>
<evidence type="ECO:0000256" key="3">
    <source>
        <dbReference type="ARBA" id="ARBA00022527"/>
    </source>
</evidence>
<feature type="region of interest" description="Disordered" evidence="12">
    <location>
        <begin position="1350"/>
        <end position="1387"/>
    </location>
</feature>
<evidence type="ECO:0000256" key="2">
    <source>
        <dbReference type="ARBA" id="ARBA00012513"/>
    </source>
</evidence>
<evidence type="ECO:0000256" key="6">
    <source>
        <dbReference type="ARBA" id="ARBA00022777"/>
    </source>
</evidence>
<dbReference type="EMBL" id="LBMM01000226">
    <property type="protein sequence ID" value="KMR03928.1"/>
    <property type="molecule type" value="Genomic_DNA"/>
</dbReference>
<feature type="compositionally biased region" description="Basic and acidic residues" evidence="12">
    <location>
        <begin position="373"/>
        <end position="384"/>
    </location>
</feature>
<dbReference type="GO" id="GO:0005829">
    <property type="term" value="C:cytosol"/>
    <property type="evidence" value="ECO:0007669"/>
    <property type="project" value="UniProtKB-ARBA"/>
</dbReference>
<evidence type="ECO:0000256" key="4">
    <source>
        <dbReference type="ARBA" id="ARBA00022679"/>
    </source>
</evidence>
<feature type="compositionally biased region" description="Low complexity" evidence="12">
    <location>
        <begin position="469"/>
        <end position="480"/>
    </location>
</feature>
<dbReference type="GO" id="GO:0005524">
    <property type="term" value="F:ATP binding"/>
    <property type="evidence" value="ECO:0007669"/>
    <property type="project" value="UniProtKB-UniRule"/>
</dbReference>
<proteinExistence type="inferred from homology"/>
<dbReference type="InterPro" id="IPR011009">
    <property type="entry name" value="Kinase-like_dom_sf"/>
</dbReference>
<dbReference type="STRING" id="67767.A0A0J7L993"/>
<keyword evidence="6" id="KW-0418">Kinase</keyword>
<organism evidence="15 16">
    <name type="scientific">Lasius niger</name>
    <name type="common">Black garden ant</name>
    <dbReference type="NCBI Taxonomy" id="67767"/>
    <lineage>
        <taxon>Eukaryota</taxon>
        <taxon>Metazoa</taxon>
        <taxon>Ecdysozoa</taxon>
        <taxon>Arthropoda</taxon>
        <taxon>Hexapoda</taxon>
        <taxon>Insecta</taxon>
        <taxon>Pterygota</taxon>
        <taxon>Neoptera</taxon>
        <taxon>Endopterygota</taxon>
        <taxon>Hymenoptera</taxon>
        <taxon>Apocrita</taxon>
        <taxon>Aculeata</taxon>
        <taxon>Formicoidea</taxon>
        <taxon>Formicidae</taxon>
        <taxon>Formicinae</taxon>
        <taxon>Lasius</taxon>
        <taxon>Lasius</taxon>
    </lineage>
</organism>
<dbReference type="SMART" id="SM00220">
    <property type="entry name" value="S_TKc"/>
    <property type="match status" value="1"/>
</dbReference>
<dbReference type="PROSITE" id="PS50951">
    <property type="entry name" value="SARAH"/>
    <property type="match status" value="1"/>
</dbReference>
<dbReference type="PaxDb" id="67767-A0A0J7L993"/>
<dbReference type="CDD" id="cd06612">
    <property type="entry name" value="STKc_MST1_2"/>
    <property type="match status" value="1"/>
</dbReference>
<keyword evidence="5 10" id="KW-0547">Nucleotide-binding</keyword>
<dbReference type="Proteomes" id="UP000036403">
    <property type="component" value="Unassembled WGS sequence"/>
</dbReference>
<feature type="region of interest" description="Disordered" evidence="12">
    <location>
        <begin position="1002"/>
        <end position="1037"/>
    </location>
</feature>
<dbReference type="FunFam" id="1.10.510.10:FF:000075">
    <property type="entry name" value="Serine/threonine-protein kinase 3"/>
    <property type="match status" value="1"/>
</dbReference>
<dbReference type="SUPFAM" id="SSF56112">
    <property type="entry name" value="Protein kinase-like (PK-like)"/>
    <property type="match status" value="1"/>
</dbReference>
<feature type="binding site" evidence="10">
    <location>
        <position position="1095"/>
    </location>
    <ligand>
        <name>ATP</name>
        <dbReference type="ChEBI" id="CHEBI:30616"/>
    </ligand>
</feature>
<name>A0A0J7L993_LASNI</name>
<comment type="catalytic activity">
    <reaction evidence="9">
        <text>L-seryl-[protein] + ATP = O-phospho-L-seryl-[protein] + ADP + H(+)</text>
        <dbReference type="Rhea" id="RHEA:17989"/>
        <dbReference type="Rhea" id="RHEA-COMP:9863"/>
        <dbReference type="Rhea" id="RHEA-COMP:11604"/>
        <dbReference type="ChEBI" id="CHEBI:15378"/>
        <dbReference type="ChEBI" id="CHEBI:29999"/>
        <dbReference type="ChEBI" id="CHEBI:30616"/>
        <dbReference type="ChEBI" id="CHEBI:83421"/>
        <dbReference type="ChEBI" id="CHEBI:456216"/>
        <dbReference type="EC" id="2.7.11.1"/>
    </reaction>
</comment>
<dbReference type="Pfam" id="PF00069">
    <property type="entry name" value="Pkinase"/>
    <property type="match status" value="1"/>
</dbReference>
<feature type="region of interest" description="Disordered" evidence="12">
    <location>
        <begin position="941"/>
        <end position="977"/>
    </location>
</feature>
<feature type="region of interest" description="Disordered" evidence="12">
    <location>
        <begin position="878"/>
        <end position="927"/>
    </location>
</feature>
<evidence type="ECO:0000256" key="10">
    <source>
        <dbReference type="PROSITE-ProRule" id="PRU10141"/>
    </source>
</evidence>
<sequence length="1572" mass="175686">MPMTRVTDETFTISPEWDIDKSDVQQLVHLSEEKSSLFRLLEDSQLSMIEDVGDTCLVESGNYNDASATPHYLMLNKQNSFEHDESLGILTPDQMTDFTVALECSRTPSCENLTGSVGSKLALTRASASTRPLVDVEPAEEGCSERTPSPEELPLDPKPVEPIRGGNTVPGDGENSRPASRGADPPSMAVPPVNLPAPCRQDPMTDSDFFTESDADAHEEIVRGDRKAQVIDGTLFCAPGERVCPSFTGEEMDSSGIYSDLDKLQAPGEQASEENDDHTPDTGDTELSQRSQPTPVAANVIMDYLQFPIKVSDETSSINDTTVSVEVTAIEKVENNENIRPKPQSKADSVPLKKYKMPKRNVVSKIKAMIESSSKDDAEKEARRSQRSTRKGGRWDAVMNKIEAGKNEQRTRPARKEVKSRVLQNLTLSPAARPTSKKVGDANNNNNKDKRRTRGWQEMKSPTQETARSSVRSSMSDLSSGPSKDIPKRSPTSTNPPRRFVSNGHANHHQVRVNSFDAKKNCIDVTTVELDRESKEAHHNNTYTVRTRDQAAQTTVPYEDFRVEQAERAVQALAVSVHYLAFELDAFATPQLKKDFEKLKIDCEKMKNERSTMLSEVDGLRARCVSVEERLEAEREDHSKDLDQLRDELEAHRAKQVAALVETLKEERRKYDVRLDEIMREHRATIAKLRAEHVNELARKEEMRRSVVHDQGAALMAEIESLRSVLELKSQENAALRSELDSSRRDIEEKDALQMRLDMAEARCEDLKAQLQRKESFERQVSHENEMLHESIHQVSKHNKRLSQRNEELQWKLRNKNDWVSVLANQLNPRLTRSTGAEQMEHSFSAEKNGAHSSSMMKFMVEKGASVSWTLEIDDLAKGSSSDSLSTKIARSTEGATTVSRQGSLRLSNRTPAMDTRARSKSVSTTCDSARTAAVEEAAAAWSPTFSSTPVSRRRPRKDQSSPCSSSSSSSSTSSVAPTVNPAVAAAVAAAAAAVDECSISGGQRPQEAGGEAMISEETSASSSEDESSTGSDIPRLGMQFAWGKPINELKKLSEESLTRQPEEVFDIICKLGEGSYGSVYKALHKESGQVLAIKQVPVDTDLQEIIKEISIMQQCDSPYVVKYYGSYFKNTDLWIVMEYCGAGSVSDIMRLRKKTLQEDEIATILSDTLKGLEYLHLRRKIHRDIKAGNILLNNEGHAKLADFGVAGQLTDTMAKRNTVIGTPFWMAPEVIQEIGYDCVADIWSLGITALEMAEGKPPYGDIHPMRAIFMIPTKPPPSFREPDQWSPEFIDFVSGCLVKNPEERAIASELLQHEFIGNAKQPSILSQMIAEAHEIREKQSAHRAHVINNVAIKSQNQTEDSDEDDCSGTMKPLPEDSRTLVPSHDLPDTGTLVSAMLDLGTMVINSDTDTEATMKRHNTGSVESGKKYRPLFLDHFDKKEAPEIVKGNGQMLGAQNSENANRLELQSPTESQRFQSHLQLQLQNQISHPVLEQPHNNISKFQNVFSERDFEFRNNHLLQLKFLSYEELQQRMASLDAEMEREIDELRKRYQTKRQPILDAMDTKRKRQQNF</sequence>
<dbReference type="GO" id="GO:0043068">
    <property type="term" value="P:positive regulation of programmed cell death"/>
    <property type="evidence" value="ECO:0007669"/>
    <property type="project" value="UniProtKB-ARBA"/>
</dbReference>
<dbReference type="PANTHER" id="PTHR48012">
    <property type="entry name" value="STERILE20-LIKE KINASE, ISOFORM B-RELATED"/>
    <property type="match status" value="1"/>
</dbReference>
<dbReference type="InterPro" id="IPR017441">
    <property type="entry name" value="Protein_kinase_ATP_BS"/>
</dbReference>
<evidence type="ECO:0000259" key="13">
    <source>
        <dbReference type="PROSITE" id="PS50011"/>
    </source>
</evidence>
<protein>
    <recommendedName>
        <fullName evidence="2">non-specific serine/threonine protein kinase</fullName>
        <ecNumber evidence="2">2.7.11.1</ecNumber>
    </recommendedName>
</protein>
<dbReference type="EC" id="2.7.11.1" evidence="2"/>
<evidence type="ECO:0000256" key="8">
    <source>
        <dbReference type="ARBA" id="ARBA00047899"/>
    </source>
</evidence>
<feature type="compositionally biased region" description="Low complexity" evidence="12">
    <location>
        <begin position="1012"/>
        <end position="1034"/>
    </location>
</feature>
<evidence type="ECO:0000256" key="12">
    <source>
        <dbReference type="SAM" id="MobiDB-lite"/>
    </source>
</evidence>
<comment type="catalytic activity">
    <reaction evidence="8">
        <text>L-threonyl-[protein] + ATP = O-phospho-L-threonyl-[protein] + ADP + H(+)</text>
        <dbReference type="Rhea" id="RHEA:46608"/>
        <dbReference type="Rhea" id="RHEA-COMP:11060"/>
        <dbReference type="Rhea" id="RHEA-COMP:11605"/>
        <dbReference type="ChEBI" id="CHEBI:15378"/>
        <dbReference type="ChEBI" id="CHEBI:30013"/>
        <dbReference type="ChEBI" id="CHEBI:30616"/>
        <dbReference type="ChEBI" id="CHEBI:61977"/>
        <dbReference type="ChEBI" id="CHEBI:456216"/>
        <dbReference type="EC" id="2.7.11.1"/>
    </reaction>
</comment>
<dbReference type="PROSITE" id="PS50011">
    <property type="entry name" value="PROTEIN_KINASE_DOM"/>
    <property type="match status" value="1"/>
</dbReference>
<dbReference type="PANTHER" id="PTHR48012:SF10">
    <property type="entry name" value="FI20177P1"/>
    <property type="match status" value="1"/>
</dbReference>
<feature type="region of interest" description="Disordered" evidence="12">
    <location>
        <begin position="124"/>
        <end position="210"/>
    </location>
</feature>
<feature type="compositionally biased region" description="Polar residues" evidence="12">
    <location>
        <begin position="879"/>
        <end position="911"/>
    </location>
</feature>
<evidence type="ECO:0000256" key="11">
    <source>
        <dbReference type="SAM" id="Coils"/>
    </source>
</evidence>
<dbReference type="CDD" id="cd21889">
    <property type="entry name" value="SARAH_Hpo"/>
    <property type="match status" value="1"/>
</dbReference>
<evidence type="ECO:0000259" key="14">
    <source>
        <dbReference type="PROSITE" id="PS50951"/>
    </source>
</evidence>
<evidence type="ECO:0000256" key="5">
    <source>
        <dbReference type="ARBA" id="ARBA00022741"/>
    </source>
</evidence>
<keyword evidence="4" id="KW-0808">Transferase</keyword>
<comment type="similarity">
    <text evidence="1">Belongs to the protein kinase superfamily. STE Ser/Thr protein kinase family. STE20 subfamily.</text>
</comment>
<dbReference type="InterPro" id="IPR024205">
    <property type="entry name" value="Mst1_2_SARAH_domain"/>
</dbReference>
<dbReference type="FunFam" id="3.30.200.20:FF:000040">
    <property type="entry name" value="Dual specificity mitogen-activated protein kinase kinase"/>
    <property type="match status" value="1"/>
</dbReference>
<feature type="region of interest" description="Disordered" evidence="12">
    <location>
        <begin position="369"/>
        <end position="504"/>
    </location>
</feature>
<gene>
    <name evidence="15" type="ORF">RF55_748</name>
</gene>
<dbReference type="GO" id="GO:0004674">
    <property type="term" value="F:protein serine/threonine kinase activity"/>
    <property type="evidence" value="ECO:0007669"/>
    <property type="project" value="UniProtKB-KW"/>
</dbReference>
<feature type="domain" description="Protein kinase" evidence="13">
    <location>
        <begin position="1066"/>
        <end position="1317"/>
    </location>
</feature>
<keyword evidence="3" id="KW-0723">Serine/threonine-protein kinase</keyword>
<feature type="compositionally biased region" description="Low complexity" evidence="12">
    <location>
        <begin position="961"/>
        <end position="975"/>
    </location>
</feature>
<dbReference type="GO" id="GO:0016477">
    <property type="term" value="P:cell migration"/>
    <property type="evidence" value="ECO:0007669"/>
    <property type="project" value="UniProtKB-ARBA"/>
</dbReference>
<dbReference type="GO" id="GO:0010508">
    <property type="term" value="P:positive regulation of autophagy"/>
    <property type="evidence" value="ECO:0007669"/>
    <property type="project" value="UniProtKB-ARBA"/>
</dbReference>
<feature type="compositionally biased region" description="Basic and acidic residues" evidence="12">
    <location>
        <begin position="403"/>
        <end position="420"/>
    </location>
</feature>
<dbReference type="InterPro" id="IPR050629">
    <property type="entry name" value="STE20/SPS1-PAK"/>
</dbReference>
<dbReference type="InterPro" id="IPR000719">
    <property type="entry name" value="Prot_kinase_dom"/>
</dbReference>
<feature type="region of interest" description="Disordered" evidence="12">
    <location>
        <begin position="266"/>
        <end position="293"/>
    </location>
</feature>
<feature type="domain" description="SARAH" evidence="14">
    <location>
        <begin position="1518"/>
        <end position="1565"/>
    </location>
</feature>